<dbReference type="GO" id="GO:0046474">
    <property type="term" value="P:glycerophospholipid biosynthetic process"/>
    <property type="evidence" value="ECO:0007669"/>
    <property type="project" value="TreeGrafter"/>
</dbReference>
<dbReference type="InterPro" id="IPR006353">
    <property type="entry name" value="HAD-SF_hydro_IIA_CECR5"/>
</dbReference>
<name>I2GX76_HENB6</name>
<dbReference type="GeneID" id="14493343"/>
<evidence type="ECO:0000313" key="2">
    <source>
        <dbReference type="Proteomes" id="UP000002866"/>
    </source>
</evidence>
<dbReference type="Proteomes" id="UP000002866">
    <property type="component" value="Chromosome 1"/>
</dbReference>
<dbReference type="AlphaFoldDB" id="I2GX76"/>
<reference evidence="1 2" key="1">
    <citation type="journal article" date="2011" name="Proc. Natl. Acad. Sci. U.S.A.">
        <title>Evolutionary erosion of yeast sex chromosomes by mating-type switching accidents.</title>
        <authorList>
            <person name="Gordon J.L."/>
            <person name="Armisen D."/>
            <person name="Proux-Wera E."/>
            <person name="Oheigeartaigh S.S."/>
            <person name="Byrne K.P."/>
            <person name="Wolfe K.H."/>
        </authorList>
    </citation>
    <scope>NUCLEOTIDE SEQUENCE [LARGE SCALE GENOMIC DNA]</scope>
    <source>
        <strain evidence="2">ATCC 34711 / CBS 6284 / DSM 70876 / NBRC 10599 / NRRL Y-10934 / UCD 77-7</strain>
    </source>
</reference>
<dbReference type="OrthoDB" id="10251048at2759"/>
<dbReference type="NCBIfam" id="TIGR01460">
    <property type="entry name" value="HAD-SF-IIA"/>
    <property type="match status" value="1"/>
</dbReference>
<sequence length="337" mass="38285">MIFKRFLHSNLTRKIGFAFDIDGVLLHSNSPIPRANDALKLLHARSIPFILLTNGGGTLEHERAEFISKKLGVEIKTSQLVQSHTPFKKLVPTFENILAIGPHTVRQVAENYGFKNVIHSSDIIRYNNIITPFSGLRNQNDELMKISKNIKNIHETKFDSILIFNDSRDWGGDIQIISDILNSDNGRINTKRSYKSEVPSIPIYFSNKDLLYSNGYNINRFGQGAFRYIVRELYRKLNDGKELQDNIYGKPFPVMYNFGKECLEKQAGKINEKDIYMIGDNPNSDIIGANKNGWSSCLVRSGVYQDGDKLDDDHTPGLLVNDVYEAVETVLKNNQLL</sequence>
<organism evidence="1 2">
    <name type="scientific">Henningerozyma blattae (strain ATCC 34711 / CBS 6284 / DSM 70876 / NBRC 10599 / NRRL Y-10934 / UCD 77-7)</name>
    <name type="common">Yeast</name>
    <name type="synonym">Tetrapisispora blattae</name>
    <dbReference type="NCBI Taxonomy" id="1071380"/>
    <lineage>
        <taxon>Eukaryota</taxon>
        <taxon>Fungi</taxon>
        <taxon>Dikarya</taxon>
        <taxon>Ascomycota</taxon>
        <taxon>Saccharomycotina</taxon>
        <taxon>Saccharomycetes</taxon>
        <taxon>Saccharomycetales</taxon>
        <taxon>Saccharomycetaceae</taxon>
        <taxon>Henningerozyma</taxon>
    </lineage>
</organism>
<dbReference type="SUPFAM" id="SSF56784">
    <property type="entry name" value="HAD-like"/>
    <property type="match status" value="1"/>
</dbReference>
<dbReference type="HOGENOM" id="CLU_030880_1_0_1"/>
<protein>
    <recommendedName>
        <fullName evidence="3">TIGR01456 family HAD hydrolase</fullName>
    </recommendedName>
</protein>
<dbReference type="Pfam" id="PF13344">
    <property type="entry name" value="Hydrolase_6"/>
    <property type="match status" value="1"/>
</dbReference>
<dbReference type="InterPro" id="IPR006357">
    <property type="entry name" value="HAD-SF_hydro_IIA"/>
</dbReference>
<dbReference type="GO" id="GO:0005739">
    <property type="term" value="C:mitochondrion"/>
    <property type="evidence" value="ECO:0007669"/>
    <property type="project" value="TreeGrafter"/>
</dbReference>
<proteinExistence type="predicted"/>
<dbReference type="Gene3D" id="3.40.50.1000">
    <property type="entry name" value="HAD superfamily/HAD-like"/>
    <property type="match status" value="2"/>
</dbReference>
<keyword evidence="2" id="KW-1185">Reference proteome</keyword>
<gene>
    <name evidence="1" type="primary">TBLA0A09430</name>
    <name evidence="1" type="ORF">TBLA_0A09430</name>
</gene>
<dbReference type="InParanoid" id="I2GX76"/>
<evidence type="ECO:0000313" key="1">
    <source>
        <dbReference type="EMBL" id="CCH58728.1"/>
    </source>
</evidence>
<dbReference type="eggNOG" id="KOG1618">
    <property type="taxonomic scope" value="Eukaryota"/>
</dbReference>
<dbReference type="PANTHER" id="PTHR14269">
    <property type="entry name" value="CDP-DIACYLGLYCEROL--GLYCEROL-3-PHOSPHATE 3-PHOSPHATIDYLTRANSFERASE-RELATED"/>
    <property type="match status" value="1"/>
</dbReference>
<dbReference type="FunCoup" id="I2GX76">
    <property type="interactions" value="271"/>
</dbReference>
<dbReference type="InterPro" id="IPR036412">
    <property type="entry name" value="HAD-like_sf"/>
</dbReference>
<dbReference type="InterPro" id="IPR023214">
    <property type="entry name" value="HAD_sf"/>
</dbReference>
<dbReference type="RefSeq" id="XP_004178247.1">
    <property type="nucleotide sequence ID" value="XM_004178199.1"/>
</dbReference>
<dbReference type="InterPro" id="IPR050324">
    <property type="entry name" value="CDP-alcohol_PTase-I"/>
</dbReference>
<evidence type="ECO:0008006" key="3">
    <source>
        <dbReference type="Google" id="ProtNLM"/>
    </source>
</evidence>
<accession>I2GX76</accession>
<dbReference type="NCBIfam" id="TIGR01456">
    <property type="entry name" value="CECR5"/>
    <property type="match status" value="1"/>
</dbReference>
<dbReference type="KEGG" id="tbl:TBLA_0A09430"/>
<dbReference type="EMBL" id="HE806316">
    <property type="protein sequence ID" value="CCH58728.1"/>
    <property type="molecule type" value="Genomic_DNA"/>
</dbReference>
<dbReference type="Pfam" id="PF13242">
    <property type="entry name" value="Hydrolase_like"/>
    <property type="match status" value="1"/>
</dbReference>
<dbReference type="PANTHER" id="PTHR14269:SF57">
    <property type="entry name" value="SUPERFAMILY HYDROLASE, PUTATIVE (AFU_ORTHOLOGUE AFUA_2G02580)-RELATED"/>
    <property type="match status" value="1"/>
</dbReference>
<dbReference type="STRING" id="1071380.I2GX76"/>
<dbReference type="OMA" id="WPFHDLT"/>